<dbReference type="PANTHER" id="PTHR11138">
    <property type="entry name" value="METHIONYL-TRNA FORMYLTRANSFERASE"/>
    <property type="match status" value="1"/>
</dbReference>
<gene>
    <name evidence="5" type="primary">fmt</name>
    <name evidence="8" type="ORF">XD92_0851</name>
</gene>
<dbReference type="InterPro" id="IPR036477">
    <property type="entry name" value="Formyl_transf_N_sf"/>
</dbReference>
<dbReference type="SUPFAM" id="SSF53328">
    <property type="entry name" value="Formyltransferase"/>
    <property type="match status" value="1"/>
</dbReference>
<dbReference type="InterPro" id="IPR005794">
    <property type="entry name" value="Fmt"/>
</dbReference>
<dbReference type="PANTHER" id="PTHR11138:SF5">
    <property type="entry name" value="METHIONYL-TRNA FORMYLTRANSFERASE, MITOCHONDRIAL"/>
    <property type="match status" value="1"/>
</dbReference>
<dbReference type="InterPro" id="IPR011034">
    <property type="entry name" value="Formyl_transferase-like_C_sf"/>
</dbReference>
<evidence type="ECO:0000256" key="3">
    <source>
        <dbReference type="ARBA" id="ARBA00022679"/>
    </source>
</evidence>
<name>A0A101HIF4_9BACT</name>
<feature type="domain" description="Formyl transferase C-terminal" evidence="7">
    <location>
        <begin position="215"/>
        <end position="319"/>
    </location>
</feature>
<dbReference type="InterPro" id="IPR005793">
    <property type="entry name" value="Formyl_trans_C"/>
</dbReference>
<feature type="binding site" evidence="5">
    <location>
        <begin position="116"/>
        <end position="119"/>
    </location>
    <ligand>
        <name>(6S)-5,6,7,8-tetrahydrofolate</name>
        <dbReference type="ChEBI" id="CHEBI:57453"/>
    </ligand>
</feature>
<reference evidence="9" key="1">
    <citation type="journal article" date="2015" name="MBio">
        <title>Genome-Resolved Metagenomic Analysis Reveals Roles for Candidate Phyla and Other Microbial Community Members in Biogeochemical Transformations in Oil Reservoirs.</title>
        <authorList>
            <person name="Hu P."/>
            <person name="Tom L."/>
            <person name="Singh A."/>
            <person name="Thomas B.C."/>
            <person name="Baker B.J."/>
            <person name="Piceno Y.M."/>
            <person name="Andersen G.L."/>
            <person name="Banfield J.F."/>
        </authorList>
    </citation>
    <scope>NUCLEOTIDE SEQUENCE [LARGE SCALE GENOMIC DNA]</scope>
</reference>
<dbReference type="Pfam" id="PF02911">
    <property type="entry name" value="Formyl_trans_C"/>
    <property type="match status" value="1"/>
</dbReference>
<keyword evidence="4 5" id="KW-0648">Protein biosynthesis</keyword>
<dbReference type="Gene3D" id="3.40.50.12230">
    <property type="match status" value="1"/>
</dbReference>
<evidence type="ECO:0000256" key="4">
    <source>
        <dbReference type="ARBA" id="ARBA00022917"/>
    </source>
</evidence>
<dbReference type="HAMAP" id="MF_00182">
    <property type="entry name" value="Formyl_trans"/>
    <property type="match status" value="1"/>
</dbReference>
<comment type="caution">
    <text evidence="8">The sequence shown here is derived from an EMBL/GenBank/DDBJ whole genome shotgun (WGS) entry which is preliminary data.</text>
</comment>
<dbReference type="EC" id="2.1.2.9" evidence="2 5"/>
<dbReference type="PATRIC" id="fig|294710.3.peg.1189"/>
<dbReference type="Pfam" id="PF00551">
    <property type="entry name" value="Formyl_trans_N"/>
    <property type="match status" value="1"/>
</dbReference>
<comment type="function">
    <text evidence="5">Attaches a formyl group to the free amino group of methionyl-tRNA(fMet). The formyl group appears to play a dual role in the initiator identity of N-formylmethionyl-tRNA by promoting its recognition by IF2 and preventing the misappropriation of this tRNA by the elongation apparatus.</text>
</comment>
<dbReference type="InterPro" id="IPR041711">
    <property type="entry name" value="Met-tRNA-FMT_N"/>
</dbReference>
<comment type="catalytic activity">
    <reaction evidence="5">
        <text>L-methionyl-tRNA(fMet) + (6R)-10-formyltetrahydrofolate = N-formyl-L-methionyl-tRNA(fMet) + (6S)-5,6,7,8-tetrahydrofolate + H(+)</text>
        <dbReference type="Rhea" id="RHEA:24380"/>
        <dbReference type="Rhea" id="RHEA-COMP:9952"/>
        <dbReference type="Rhea" id="RHEA-COMP:9953"/>
        <dbReference type="ChEBI" id="CHEBI:15378"/>
        <dbReference type="ChEBI" id="CHEBI:57453"/>
        <dbReference type="ChEBI" id="CHEBI:78530"/>
        <dbReference type="ChEBI" id="CHEBI:78844"/>
        <dbReference type="ChEBI" id="CHEBI:195366"/>
        <dbReference type="EC" id="2.1.2.9"/>
    </reaction>
</comment>
<accession>A0A101HIF4</accession>
<evidence type="ECO:0000313" key="8">
    <source>
        <dbReference type="EMBL" id="KUK77279.1"/>
    </source>
</evidence>
<dbReference type="CDD" id="cd08646">
    <property type="entry name" value="FMT_core_Met-tRNA-FMT_N"/>
    <property type="match status" value="1"/>
</dbReference>
<dbReference type="GO" id="GO:0005829">
    <property type="term" value="C:cytosol"/>
    <property type="evidence" value="ECO:0007669"/>
    <property type="project" value="TreeGrafter"/>
</dbReference>
<evidence type="ECO:0000256" key="1">
    <source>
        <dbReference type="ARBA" id="ARBA00010699"/>
    </source>
</evidence>
<dbReference type="GO" id="GO:0004479">
    <property type="term" value="F:methionyl-tRNA formyltransferase activity"/>
    <property type="evidence" value="ECO:0007669"/>
    <property type="project" value="UniProtKB-UniRule"/>
</dbReference>
<proteinExistence type="inferred from homology"/>
<evidence type="ECO:0000259" key="6">
    <source>
        <dbReference type="Pfam" id="PF00551"/>
    </source>
</evidence>
<evidence type="ECO:0000256" key="2">
    <source>
        <dbReference type="ARBA" id="ARBA00012261"/>
    </source>
</evidence>
<dbReference type="InterPro" id="IPR002376">
    <property type="entry name" value="Formyl_transf_N"/>
</dbReference>
<dbReference type="NCBIfam" id="TIGR00460">
    <property type="entry name" value="fmt"/>
    <property type="match status" value="1"/>
</dbReference>
<comment type="similarity">
    <text evidence="1 5">Belongs to the Fmt family.</text>
</comment>
<organism evidence="8 9">
    <name type="scientific">Proteiniphilum acetatigenes</name>
    <dbReference type="NCBI Taxonomy" id="294710"/>
    <lineage>
        <taxon>Bacteria</taxon>
        <taxon>Pseudomonadati</taxon>
        <taxon>Bacteroidota</taxon>
        <taxon>Bacteroidia</taxon>
        <taxon>Bacteroidales</taxon>
        <taxon>Dysgonomonadaceae</taxon>
        <taxon>Proteiniphilum</taxon>
    </lineage>
</organism>
<evidence type="ECO:0000259" key="7">
    <source>
        <dbReference type="Pfam" id="PF02911"/>
    </source>
</evidence>
<keyword evidence="3 5" id="KW-0808">Transferase</keyword>
<feature type="domain" description="Formyl transferase N-terminal" evidence="6">
    <location>
        <begin position="10"/>
        <end position="186"/>
    </location>
</feature>
<dbReference type="EMBL" id="LGGN01000146">
    <property type="protein sequence ID" value="KUK77279.1"/>
    <property type="molecule type" value="Genomic_DNA"/>
</dbReference>
<dbReference type="AlphaFoldDB" id="A0A101HIF4"/>
<dbReference type="Proteomes" id="UP000053860">
    <property type="component" value="Unassembled WGS sequence"/>
</dbReference>
<dbReference type="CDD" id="cd08704">
    <property type="entry name" value="Met_tRNA_FMT_C"/>
    <property type="match status" value="1"/>
</dbReference>
<dbReference type="InterPro" id="IPR044135">
    <property type="entry name" value="Met-tRNA-FMT_C"/>
</dbReference>
<evidence type="ECO:0000313" key="9">
    <source>
        <dbReference type="Proteomes" id="UP000053860"/>
    </source>
</evidence>
<sequence length="328" mass="36781">MKTITKESLRIVFMGTPEFAVESLNALVENSYNVVGVITMPDKAAGRGYKLQSSAVKQYAMSRGLHILQPVNLKDPTFLAQLKALKADLQIVVAFRMLPEVVWNMPPLGTFNLHASLLPQYRGAAPINWALINGEKETGVTTFFLTHEIDTGQIIFREKTTIQEEENAGSLHDRLMAMGANLVVRTVDAIVEGKAHAISQKELLAENIELRSAPKIVRETCRVEWNSSKERVYNLIRGLSPYPAAWTELPTQKEAEPLRFKLFTAEKVTGESHTLKPGTIRTDNSSFLDVAVSDGFIRITELQLQGKKRMRIRAFLNGFSFPEESYFL</sequence>
<protein>
    <recommendedName>
        <fullName evidence="2 5">Methionyl-tRNA formyltransferase</fullName>
        <ecNumber evidence="2 5">2.1.2.9</ecNumber>
    </recommendedName>
</protein>
<evidence type="ECO:0000256" key="5">
    <source>
        <dbReference type="HAMAP-Rule" id="MF_00182"/>
    </source>
</evidence>
<dbReference type="SUPFAM" id="SSF50486">
    <property type="entry name" value="FMT C-terminal domain-like"/>
    <property type="match status" value="1"/>
</dbReference>